<name>A0A251SH29_HELAN</name>
<dbReference type="Gramene" id="mRNA:HanXRQr2_Chr14g0643671">
    <property type="protein sequence ID" value="mRNA:HanXRQr2_Chr14g0643671"/>
    <property type="gene ID" value="HanXRQr2_Chr14g0643671"/>
</dbReference>
<evidence type="ECO:0000313" key="4">
    <source>
        <dbReference type="EMBL" id="OTF98129.1"/>
    </source>
</evidence>
<sequence length="144" mass="15401">MALSDSSRVGFEPTASDDHHTTLSAYNPHPDSGFFGPSDVNFNPISAVGPSDVDVNTLPAVNPNESCNPVFTTVANRHTFHGFEIQTFDSMFTPGNVGSETANLPDQSLSVDTASTVSRGFYQWDGSFISFGLHSSDSRTFACS</sequence>
<evidence type="ECO:0000256" key="1">
    <source>
        <dbReference type="SAM" id="MobiDB-lite"/>
    </source>
</evidence>
<reference evidence="4" key="2">
    <citation type="submission" date="2017-02" db="EMBL/GenBank/DDBJ databases">
        <title>Sunflower complete genome.</title>
        <authorList>
            <person name="Langlade N."/>
            <person name="Munos S."/>
        </authorList>
    </citation>
    <scope>NUCLEOTIDE SEQUENCE [LARGE SCALE GENOMIC DNA]</scope>
    <source>
        <tissue evidence="4">Leaves</tissue>
    </source>
</reference>
<reference evidence="2 6" key="1">
    <citation type="journal article" date="2017" name="Nature">
        <title>The sunflower genome provides insights into oil metabolism, flowering and Asterid evolution.</title>
        <authorList>
            <person name="Badouin H."/>
            <person name="Gouzy J."/>
            <person name="Grassa C.J."/>
            <person name="Murat F."/>
            <person name="Staton S.E."/>
            <person name="Cottret L."/>
            <person name="Lelandais-Briere C."/>
            <person name="Owens G.L."/>
            <person name="Carrere S."/>
            <person name="Mayjonade B."/>
            <person name="Legrand L."/>
            <person name="Gill N."/>
            <person name="Kane N.C."/>
            <person name="Bowers J.E."/>
            <person name="Hubner S."/>
            <person name="Bellec A."/>
            <person name="Berard A."/>
            <person name="Berges H."/>
            <person name="Blanchet N."/>
            <person name="Boniface M.C."/>
            <person name="Brunel D."/>
            <person name="Catrice O."/>
            <person name="Chaidir N."/>
            <person name="Claudel C."/>
            <person name="Donnadieu C."/>
            <person name="Faraut T."/>
            <person name="Fievet G."/>
            <person name="Helmstetter N."/>
            <person name="King M."/>
            <person name="Knapp S.J."/>
            <person name="Lai Z."/>
            <person name="Le Paslier M.C."/>
            <person name="Lippi Y."/>
            <person name="Lorenzon L."/>
            <person name="Mandel J.R."/>
            <person name="Marage G."/>
            <person name="Marchand G."/>
            <person name="Marquand E."/>
            <person name="Bret-Mestries E."/>
            <person name="Morien E."/>
            <person name="Nambeesan S."/>
            <person name="Nguyen T."/>
            <person name="Pegot-Espagnet P."/>
            <person name="Pouilly N."/>
            <person name="Raftis F."/>
            <person name="Sallet E."/>
            <person name="Schiex T."/>
            <person name="Thomas J."/>
            <person name="Vandecasteele C."/>
            <person name="Vares D."/>
            <person name="Vear F."/>
            <person name="Vautrin S."/>
            <person name="Crespi M."/>
            <person name="Mangin B."/>
            <person name="Burke J.M."/>
            <person name="Salse J."/>
            <person name="Munos S."/>
            <person name="Vincourt P."/>
            <person name="Rieseberg L.H."/>
            <person name="Langlade N.B."/>
        </authorList>
    </citation>
    <scope>NUCLEOTIDE SEQUENCE [LARGE SCALE GENOMIC DNA]</scope>
    <source>
        <strain evidence="6">cv. SF193</strain>
        <tissue evidence="2">Leaves</tissue>
    </source>
</reference>
<feature type="region of interest" description="Disordered" evidence="1">
    <location>
        <begin position="1"/>
        <end position="30"/>
    </location>
</feature>
<protein>
    <submittedName>
        <fullName evidence="4">Uncharacterized protein</fullName>
    </submittedName>
</protein>
<gene>
    <name evidence="5" type="ORF">HannXRQ_Chr10g0312531</name>
    <name evidence="4" type="ORF">HannXRQ_Chr14g0442261</name>
    <name evidence="3" type="ORF">HanXRQr2_Chr10g0458901</name>
    <name evidence="2" type="ORF">HanXRQr2_Chr14g0643671</name>
</gene>
<reference evidence="2" key="3">
    <citation type="submission" date="2020-06" db="EMBL/GenBank/DDBJ databases">
        <title>Helianthus annuus Genome sequencing and assembly Release 2.</title>
        <authorList>
            <person name="Gouzy J."/>
            <person name="Langlade N."/>
            <person name="Munos S."/>
        </authorList>
    </citation>
    <scope>NUCLEOTIDE SEQUENCE</scope>
    <source>
        <tissue evidence="2">Leaves</tissue>
    </source>
</reference>
<proteinExistence type="predicted"/>
<evidence type="ECO:0000313" key="5">
    <source>
        <dbReference type="EMBL" id="OTG12702.1"/>
    </source>
</evidence>
<dbReference type="Gramene" id="mRNA:HanXRQr2_Chr10g0458901">
    <property type="protein sequence ID" value="mRNA:HanXRQr2_Chr10g0458901"/>
    <property type="gene ID" value="HanXRQr2_Chr10g0458901"/>
</dbReference>
<keyword evidence="6" id="KW-1185">Reference proteome</keyword>
<dbReference type="EMBL" id="MNCJ02000329">
    <property type="protein sequence ID" value="KAF5769047.1"/>
    <property type="molecule type" value="Genomic_DNA"/>
</dbReference>
<dbReference type="EMBL" id="CM007903">
    <property type="protein sequence ID" value="OTF98129.1"/>
    <property type="molecule type" value="Genomic_DNA"/>
</dbReference>
<evidence type="ECO:0000313" key="3">
    <source>
        <dbReference type="EMBL" id="KAF5787977.1"/>
    </source>
</evidence>
<accession>A0A251SH29</accession>
<dbReference type="Proteomes" id="UP000215914">
    <property type="component" value="Chromosome 10"/>
</dbReference>
<dbReference type="EMBL" id="CM007899">
    <property type="protein sequence ID" value="OTG12702.1"/>
    <property type="molecule type" value="Genomic_DNA"/>
</dbReference>
<dbReference type="AlphaFoldDB" id="A0A251SH29"/>
<evidence type="ECO:0000313" key="2">
    <source>
        <dbReference type="EMBL" id="KAF5769047.1"/>
    </source>
</evidence>
<dbReference type="EMBL" id="MNCJ02000325">
    <property type="protein sequence ID" value="KAF5787977.1"/>
    <property type="molecule type" value="Genomic_DNA"/>
</dbReference>
<evidence type="ECO:0000313" key="6">
    <source>
        <dbReference type="Proteomes" id="UP000215914"/>
    </source>
</evidence>
<organism evidence="4 6">
    <name type="scientific">Helianthus annuus</name>
    <name type="common">Common sunflower</name>
    <dbReference type="NCBI Taxonomy" id="4232"/>
    <lineage>
        <taxon>Eukaryota</taxon>
        <taxon>Viridiplantae</taxon>
        <taxon>Streptophyta</taxon>
        <taxon>Embryophyta</taxon>
        <taxon>Tracheophyta</taxon>
        <taxon>Spermatophyta</taxon>
        <taxon>Magnoliopsida</taxon>
        <taxon>eudicotyledons</taxon>
        <taxon>Gunneridae</taxon>
        <taxon>Pentapetalae</taxon>
        <taxon>asterids</taxon>
        <taxon>campanulids</taxon>
        <taxon>Asterales</taxon>
        <taxon>Asteraceae</taxon>
        <taxon>Asteroideae</taxon>
        <taxon>Heliantheae alliance</taxon>
        <taxon>Heliantheae</taxon>
        <taxon>Helianthus</taxon>
    </lineage>
</organism>
<dbReference type="Proteomes" id="UP000215914">
    <property type="component" value="Chromosome 14"/>
</dbReference>